<dbReference type="InterPro" id="IPR029062">
    <property type="entry name" value="Class_I_gatase-like"/>
</dbReference>
<dbReference type="AlphaFoldDB" id="A0A918KW03"/>
<dbReference type="InterPro" id="IPR052158">
    <property type="entry name" value="INH-QAR"/>
</dbReference>
<name>A0A918KW03_9ACTN</name>
<dbReference type="Gene3D" id="1.10.10.60">
    <property type="entry name" value="Homeodomain-like"/>
    <property type="match status" value="1"/>
</dbReference>
<evidence type="ECO:0000256" key="1">
    <source>
        <dbReference type="ARBA" id="ARBA00023015"/>
    </source>
</evidence>
<reference evidence="4" key="1">
    <citation type="journal article" date="2014" name="Int. J. Syst. Evol. Microbiol.">
        <title>Complete genome sequence of Corynebacterium casei LMG S-19264T (=DSM 44701T), isolated from a smear-ripened cheese.</title>
        <authorList>
            <consortium name="US DOE Joint Genome Institute (JGI-PGF)"/>
            <person name="Walter F."/>
            <person name="Albersmeier A."/>
            <person name="Kalinowski J."/>
            <person name="Ruckert C."/>
        </authorList>
    </citation>
    <scope>NUCLEOTIDE SEQUENCE</scope>
    <source>
        <strain evidence="4">JCM 4956</strain>
    </source>
</reference>
<sequence length="321" mass="34677">MRTLSDVTVVVLALYDGAMLFEAAAACEVFGVDRRLTDSWYDFRVCGPSGARLGDWLRLDVPYGLDVLAEADTVVVPACADVTVDPPADLVDAVRAAHERGARLVSLCTGAFVLAAAGVLDGRRATTHWEHTAALAARYPRVEVDPDVLYIDGTDVLTSAGKAAGMDLCLHIVSADHGAAVANALARRLVVPAQRAGGQAQFVVLPAAAETGHALAGLLHWAGERLHEPLTVADLADRANMSTRNLTRRFRSTTGVTPLRWLHTQRVHRARELLETTDESVERIAARTGMGTAATLRRHFHRALGVPPDTYRRTFRTPPRT</sequence>
<dbReference type="Pfam" id="PF01965">
    <property type="entry name" value="DJ-1_PfpI"/>
    <property type="match status" value="1"/>
</dbReference>
<dbReference type="GO" id="GO:0003700">
    <property type="term" value="F:DNA-binding transcription factor activity"/>
    <property type="evidence" value="ECO:0007669"/>
    <property type="project" value="InterPro"/>
</dbReference>
<dbReference type="SMART" id="SM00342">
    <property type="entry name" value="HTH_ARAC"/>
    <property type="match status" value="1"/>
</dbReference>
<dbReference type="InterPro" id="IPR009057">
    <property type="entry name" value="Homeodomain-like_sf"/>
</dbReference>
<keyword evidence="1" id="KW-0805">Transcription regulation</keyword>
<dbReference type="PANTHER" id="PTHR43130">
    <property type="entry name" value="ARAC-FAMILY TRANSCRIPTIONAL REGULATOR"/>
    <property type="match status" value="1"/>
</dbReference>
<dbReference type="SUPFAM" id="SSF46689">
    <property type="entry name" value="Homeodomain-like"/>
    <property type="match status" value="2"/>
</dbReference>
<dbReference type="GO" id="GO:0043565">
    <property type="term" value="F:sequence-specific DNA binding"/>
    <property type="evidence" value="ECO:0007669"/>
    <property type="project" value="InterPro"/>
</dbReference>
<comment type="caution">
    <text evidence="4">The sequence shown here is derived from an EMBL/GenBank/DDBJ whole genome shotgun (WGS) entry which is preliminary data.</text>
</comment>
<keyword evidence="5" id="KW-1185">Reference proteome</keyword>
<dbReference type="CDD" id="cd03137">
    <property type="entry name" value="GATase1_AraC_1"/>
    <property type="match status" value="1"/>
</dbReference>
<accession>A0A918KW03</accession>
<dbReference type="Pfam" id="PF12833">
    <property type="entry name" value="HTH_18"/>
    <property type="match status" value="1"/>
</dbReference>
<proteinExistence type="predicted"/>
<keyword evidence="2" id="KW-0804">Transcription</keyword>
<gene>
    <name evidence="4" type="ORF">GCM10010515_50560</name>
</gene>
<dbReference type="PROSITE" id="PS01124">
    <property type="entry name" value="HTH_ARAC_FAMILY_2"/>
    <property type="match status" value="1"/>
</dbReference>
<reference evidence="4" key="2">
    <citation type="submission" date="2020-09" db="EMBL/GenBank/DDBJ databases">
        <authorList>
            <person name="Sun Q."/>
            <person name="Ohkuma M."/>
        </authorList>
    </citation>
    <scope>NUCLEOTIDE SEQUENCE</scope>
    <source>
        <strain evidence="4">JCM 4956</strain>
    </source>
</reference>
<dbReference type="RefSeq" id="WP_190037855.1">
    <property type="nucleotide sequence ID" value="NZ_JBEZVQ010000028.1"/>
</dbReference>
<evidence type="ECO:0000256" key="2">
    <source>
        <dbReference type="ARBA" id="ARBA00023163"/>
    </source>
</evidence>
<dbReference type="PANTHER" id="PTHR43130:SF3">
    <property type="entry name" value="HTH-TYPE TRANSCRIPTIONAL REGULATOR RV1931C"/>
    <property type="match status" value="1"/>
</dbReference>
<dbReference type="InterPro" id="IPR018060">
    <property type="entry name" value="HTH_AraC"/>
</dbReference>
<evidence type="ECO:0000259" key="3">
    <source>
        <dbReference type="PROSITE" id="PS01124"/>
    </source>
</evidence>
<organism evidence="4 5">
    <name type="scientific">Streptomyces fructofermentans</name>
    <dbReference type="NCBI Taxonomy" id="152141"/>
    <lineage>
        <taxon>Bacteria</taxon>
        <taxon>Bacillati</taxon>
        <taxon>Actinomycetota</taxon>
        <taxon>Actinomycetes</taxon>
        <taxon>Kitasatosporales</taxon>
        <taxon>Streptomycetaceae</taxon>
        <taxon>Streptomyces</taxon>
    </lineage>
</organism>
<protein>
    <submittedName>
        <fullName evidence="4">AraC family transcriptional regulator</fullName>
    </submittedName>
</protein>
<dbReference type="EMBL" id="BMWD01000019">
    <property type="protein sequence ID" value="GGX76576.1"/>
    <property type="molecule type" value="Genomic_DNA"/>
</dbReference>
<feature type="domain" description="HTH araC/xylS-type" evidence="3">
    <location>
        <begin position="216"/>
        <end position="314"/>
    </location>
</feature>
<dbReference type="Proteomes" id="UP000645555">
    <property type="component" value="Unassembled WGS sequence"/>
</dbReference>
<dbReference type="SUPFAM" id="SSF52317">
    <property type="entry name" value="Class I glutamine amidotransferase-like"/>
    <property type="match status" value="1"/>
</dbReference>
<dbReference type="InterPro" id="IPR002818">
    <property type="entry name" value="DJ-1/PfpI"/>
</dbReference>
<dbReference type="Gene3D" id="3.40.50.880">
    <property type="match status" value="1"/>
</dbReference>
<evidence type="ECO:0000313" key="5">
    <source>
        <dbReference type="Proteomes" id="UP000645555"/>
    </source>
</evidence>
<evidence type="ECO:0000313" key="4">
    <source>
        <dbReference type="EMBL" id="GGX76576.1"/>
    </source>
</evidence>